<keyword evidence="1" id="KW-0472">Membrane</keyword>
<feature type="transmembrane region" description="Helical" evidence="1">
    <location>
        <begin position="15"/>
        <end position="33"/>
    </location>
</feature>
<dbReference type="PANTHER" id="PTHR37305">
    <property type="entry name" value="INTEGRAL MEMBRANE PROTEIN-RELATED"/>
    <property type="match status" value="1"/>
</dbReference>
<keyword evidence="3" id="KW-1185">Reference proteome</keyword>
<organism evidence="2 3">
    <name type="scientific">Ectobacillus funiculus</name>
    <dbReference type="NCBI Taxonomy" id="137993"/>
    <lineage>
        <taxon>Bacteria</taxon>
        <taxon>Bacillati</taxon>
        <taxon>Bacillota</taxon>
        <taxon>Bacilli</taxon>
        <taxon>Bacillales</taxon>
        <taxon>Bacillaceae</taxon>
        <taxon>Ectobacillus</taxon>
    </lineage>
</organism>
<evidence type="ECO:0000313" key="2">
    <source>
        <dbReference type="EMBL" id="MFB9761674.1"/>
    </source>
</evidence>
<feature type="transmembrane region" description="Helical" evidence="1">
    <location>
        <begin position="157"/>
        <end position="181"/>
    </location>
</feature>
<reference evidence="2 3" key="1">
    <citation type="submission" date="2024-09" db="EMBL/GenBank/DDBJ databases">
        <authorList>
            <person name="Sun Q."/>
            <person name="Mori K."/>
        </authorList>
    </citation>
    <scope>NUCLEOTIDE SEQUENCE [LARGE SCALE GENOMIC DNA]</scope>
    <source>
        <strain evidence="2 3">JCM 11201</strain>
    </source>
</reference>
<keyword evidence="1" id="KW-1133">Transmembrane helix</keyword>
<dbReference type="EMBL" id="JBHMAF010000196">
    <property type="protein sequence ID" value="MFB9761674.1"/>
    <property type="molecule type" value="Genomic_DNA"/>
</dbReference>
<evidence type="ECO:0000313" key="3">
    <source>
        <dbReference type="Proteomes" id="UP001589609"/>
    </source>
</evidence>
<proteinExistence type="predicted"/>
<dbReference type="RefSeq" id="WP_379951817.1">
    <property type="nucleotide sequence ID" value="NZ_JBHMAF010000196.1"/>
</dbReference>
<dbReference type="PANTHER" id="PTHR37305:SF1">
    <property type="entry name" value="MEMBRANE PROTEIN"/>
    <property type="match status" value="1"/>
</dbReference>
<keyword evidence="1" id="KW-0812">Transmembrane</keyword>
<comment type="caution">
    <text evidence="2">The sequence shown here is derived from an EMBL/GenBank/DDBJ whole genome shotgun (WGS) entry which is preliminary data.</text>
</comment>
<feature type="transmembrane region" description="Helical" evidence="1">
    <location>
        <begin position="117"/>
        <end position="137"/>
    </location>
</feature>
<dbReference type="Pfam" id="PF12679">
    <property type="entry name" value="ABC2_membrane_2"/>
    <property type="match status" value="1"/>
</dbReference>
<sequence length="265" mass="29121">MNVFLREMRATRKSLIIWSISMIVMVAGGMNKYEAISASGQSMNELVSQMPKSLQTIMGMGAFDLSKAIGYYGLLFLYLVLMAGIHALTLGATIIVKEERDKTAEFLLAKPISRSGIVTAKLMAACVNLVVLNGITMLTSIQMVSYYSKGATQTHDIIVLMIGMFFLQLIFGALGAGIAAIYKHPKTAVSIGTFILLAMLILSLMIDINSKIEVLKYLTPFQYYTAKQIVASRELDSVFVTLSVVEIVLLLLATYVSFNKRDMNV</sequence>
<protein>
    <submittedName>
        <fullName evidence="2">ABC transporter permease subunit</fullName>
    </submittedName>
</protein>
<feature type="transmembrane region" description="Helical" evidence="1">
    <location>
        <begin position="188"/>
        <end position="206"/>
    </location>
</feature>
<evidence type="ECO:0000256" key="1">
    <source>
        <dbReference type="SAM" id="Phobius"/>
    </source>
</evidence>
<dbReference type="Proteomes" id="UP001589609">
    <property type="component" value="Unassembled WGS sequence"/>
</dbReference>
<name>A0ABV5WLZ5_9BACI</name>
<feature type="transmembrane region" description="Helical" evidence="1">
    <location>
        <begin position="238"/>
        <end position="258"/>
    </location>
</feature>
<accession>A0ABV5WLZ5</accession>
<feature type="transmembrane region" description="Helical" evidence="1">
    <location>
        <begin position="69"/>
        <end position="96"/>
    </location>
</feature>
<gene>
    <name evidence="2" type="ORF">ACFFMS_25900</name>
</gene>